<organism evidence="2 3">
    <name type="scientific">Parashewanella curva</name>
    <dbReference type="NCBI Taxonomy" id="2338552"/>
    <lineage>
        <taxon>Bacteria</taxon>
        <taxon>Pseudomonadati</taxon>
        <taxon>Pseudomonadota</taxon>
        <taxon>Gammaproteobacteria</taxon>
        <taxon>Alteromonadales</taxon>
        <taxon>Shewanellaceae</taxon>
        <taxon>Parashewanella</taxon>
    </lineage>
</organism>
<name>A0A3L8PZV6_9GAMM</name>
<gene>
    <name evidence="2" type="ORF">D5018_04720</name>
</gene>
<reference evidence="2 3" key="1">
    <citation type="submission" date="2018-09" db="EMBL/GenBank/DDBJ databases">
        <title>Phylogeny of the Shewanellaceae, and recommendation for two new genera, Pseudoshewanella and Parashewanella.</title>
        <authorList>
            <person name="Wang G."/>
        </authorList>
    </citation>
    <scope>NUCLEOTIDE SEQUENCE [LARGE SCALE GENOMIC DNA]</scope>
    <source>
        <strain evidence="2 3">C51</strain>
    </source>
</reference>
<sequence>MIKELNQFLRGWQHYFKLGIKKGQMSDLDSWIRRRLRCYRLKQRKRTYSIAMWLKSLGVTEHNAWKLAASDKGWWKLSKTPQLNQALPNQRFKEMGLYSLLEGYKTLAV</sequence>
<accession>A0A3L8PZV6</accession>
<comment type="caution">
    <text evidence="2">The sequence shown here is derived from an EMBL/GenBank/DDBJ whole genome shotgun (WGS) entry which is preliminary data.</text>
</comment>
<dbReference type="OrthoDB" id="9793236at2"/>
<dbReference type="EMBL" id="QZEI01000010">
    <property type="protein sequence ID" value="RLV60947.1"/>
    <property type="molecule type" value="Genomic_DNA"/>
</dbReference>
<feature type="domain" description="Group II intron maturase-specific" evidence="1">
    <location>
        <begin position="1"/>
        <end position="48"/>
    </location>
</feature>
<dbReference type="AlphaFoldDB" id="A0A3L8PZV6"/>
<dbReference type="Proteomes" id="UP000281474">
    <property type="component" value="Unassembled WGS sequence"/>
</dbReference>
<dbReference type="RefSeq" id="WP_121837851.1">
    <property type="nucleotide sequence ID" value="NZ_ML014759.1"/>
</dbReference>
<evidence type="ECO:0000313" key="3">
    <source>
        <dbReference type="Proteomes" id="UP000281474"/>
    </source>
</evidence>
<dbReference type="InterPro" id="IPR013597">
    <property type="entry name" value="Mat_intron_G2"/>
</dbReference>
<evidence type="ECO:0000259" key="1">
    <source>
        <dbReference type="Pfam" id="PF08388"/>
    </source>
</evidence>
<protein>
    <recommendedName>
        <fullName evidence="1">Group II intron maturase-specific domain-containing protein</fullName>
    </recommendedName>
</protein>
<dbReference type="Pfam" id="PF08388">
    <property type="entry name" value="GIIM"/>
    <property type="match status" value="1"/>
</dbReference>
<keyword evidence="3" id="KW-1185">Reference proteome</keyword>
<proteinExistence type="predicted"/>
<evidence type="ECO:0000313" key="2">
    <source>
        <dbReference type="EMBL" id="RLV60947.1"/>
    </source>
</evidence>